<dbReference type="KEGG" id="pib:BBD41_11735"/>
<dbReference type="AlphaFoldDB" id="A0A1B2DZU0"/>
<dbReference type="EMBL" id="MRVI01000002">
    <property type="protein sequence ID" value="OOC59127.1"/>
    <property type="molecule type" value="Genomic_DNA"/>
</dbReference>
<organism evidence="1">
    <name type="scientific">Paenibacillus ihbetae</name>
    <dbReference type="NCBI Taxonomy" id="1870820"/>
    <lineage>
        <taxon>Bacteria</taxon>
        <taxon>Bacillati</taxon>
        <taxon>Bacillota</taxon>
        <taxon>Bacilli</taxon>
        <taxon>Bacillales</taxon>
        <taxon>Paenibacillaceae</taxon>
        <taxon>Paenibacillus</taxon>
    </lineage>
</organism>
<dbReference type="EMBL" id="CP016809">
    <property type="protein sequence ID" value="ANY73203.1"/>
    <property type="molecule type" value="Genomic_DNA"/>
</dbReference>
<keyword evidence="3" id="KW-1185">Reference proteome</keyword>
<accession>A0A1B2DZU0</accession>
<proteinExistence type="predicted"/>
<evidence type="ECO:0000313" key="2">
    <source>
        <dbReference type="EMBL" id="OOC59127.1"/>
    </source>
</evidence>
<evidence type="ECO:0000313" key="3">
    <source>
        <dbReference type="Proteomes" id="UP000189059"/>
    </source>
</evidence>
<gene>
    <name evidence="2" type="ORF">BBD40_26170</name>
    <name evidence="1" type="ORF">BBD41_11735</name>
</gene>
<name>A0A1B2DZU0_9BACL</name>
<reference evidence="2 3" key="2">
    <citation type="submission" date="2016-12" db="EMBL/GenBank/DDBJ databases">
        <title>Genome sequencing and description of Paenibacillus sp. nov. from high altitude lake in the Indian Trans- Himalayas.</title>
        <authorList>
            <person name="Kiran S."/>
            <person name="Swarnkar M.K."/>
            <person name="Rana A."/>
            <person name="Tewari R."/>
            <person name="Gulati A."/>
        </authorList>
    </citation>
    <scope>NUCLEOTIDE SEQUENCE [LARGE SCALE GENOMIC DNA]</scope>
    <source>
        <strain evidence="2 3">IHBB 9951</strain>
    </source>
</reference>
<reference evidence="1" key="1">
    <citation type="submission" date="2016-08" db="EMBL/GenBank/DDBJ databases">
        <title>Complete Genome Seqeunce of Paenibacillus sp. nov. IHBB 9852 from high altitute lake of Indian trans-Himalayas.</title>
        <authorList>
            <person name="Kiran S."/>
            <person name="Swarnkar M.K."/>
            <person name="Rana A."/>
            <person name="Tewari R."/>
            <person name="Gulati A."/>
        </authorList>
    </citation>
    <scope>NUCLEOTIDE SEQUENCE [LARGE SCALE GENOMIC DNA]</scope>
    <source>
        <strain evidence="1">IHBB 9852</strain>
    </source>
</reference>
<sequence>MNRSYSLHIRLRAGTYNSRPLASCMQPAVQSEENDLDQHQKMTLASSMPKAAKERQVSIL</sequence>
<dbReference type="Proteomes" id="UP000189059">
    <property type="component" value="Unassembled WGS sequence"/>
</dbReference>
<protein>
    <submittedName>
        <fullName evidence="1">Uncharacterized protein</fullName>
    </submittedName>
</protein>
<evidence type="ECO:0000313" key="1">
    <source>
        <dbReference type="EMBL" id="ANY73203.1"/>
    </source>
</evidence>